<dbReference type="GO" id="GO:0008237">
    <property type="term" value="F:metallopeptidase activity"/>
    <property type="evidence" value="ECO:0007669"/>
    <property type="project" value="UniProtKB-KW"/>
</dbReference>
<dbReference type="Pfam" id="PF04002">
    <property type="entry name" value="RadC"/>
    <property type="match status" value="1"/>
</dbReference>
<feature type="domain" description="MPN" evidence="6">
    <location>
        <begin position="128"/>
        <end position="250"/>
    </location>
</feature>
<evidence type="ECO:0000256" key="1">
    <source>
        <dbReference type="ARBA" id="ARBA00022670"/>
    </source>
</evidence>
<evidence type="ECO:0000256" key="4">
    <source>
        <dbReference type="ARBA" id="ARBA00022833"/>
    </source>
</evidence>
<name>A0A081RAC0_SPHCR</name>
<reference evidence="7 8" key="1">
    <citation type="submission" date="2014-02" db="EMBL/GenBank/DDBJ databases">
        <title>Whole genome sequence of Sphingobium chlorophenolicum NBRC 16172.</title>
        <authorList>
            <person name="Gan H.M."/>
            <person name="Gan H.Y."/>
            <person name="Chew T.H."/>
            <person name="Savka M.A."/>
        </authorList>
    </citation>
    <scope>NUCLEOTIDE SEQUENCE [LARGE SCALE GENOMIC DNA]</scope>
    <source>
        <strain evidence="7 8">NBRC 16172</strain>
    </source>
</reference>
<accession>A0A081RAC0</accession>
<proteinExistence type="predicted"/>
<dbReference type="EMBL" id="JFHR01000050">
    <property type="protein sequence ID" value="KEQ52143.1"/>
    <property type="molecule type" value="Genomic_DNA"/>
</dbReference>
<evidence type="ECO:0000259" key="6">
    <source>
        <dbReference type="PROSITE" id="PS50249"/>
    </source>
</evidence>
<dbReference type="InterPro" id="IPR037518">
    <property type="entry name" value="MPN"/>
</dbReference>
<gene>
    <name evidence="7" type="primary">radC</name>
    <name evidence="7" type="ORF">BV95_03560</name>
</gene>
<protein>
    <submittedName>
        <fullName evidence="7">DNA repair protein RadC</fullName>
    </submittedName>
</protein>
<keyword evidence="3" id="KW-0378">Hydrolase</keyword>
<comment type="caution">
    <text evidence="7">The sequence shown here is derived from an EMBL/GenBank/DDBJ whole genome shotgun (WGS) entry which is preliminary data.</text>
</comment>
<dbReference type="PROSITE" id="PS50249">
    <property type="entry name" value="MPN"/>
    <property type="match status" value="1"/>
</dbReference>
<dbReference type="CDD" id="cd08071">
    <property type="entry name" value="MPN_DUF2466"/>
    <property type="match status" value="1"/>
</dbReference>
<keyword evidence="5" id="KW-0482">Metalloprotease</keyword>
<sequence length="250" mass="28479">MLLPIRRRRWRSNGTRRRGIDRVQDNRGILHVDPRSKLEPYTLSGVGGGRDMSCELRHSCPPGRPALAPLDKWLCTRGRCGSSGVNCADRRRSQDLPWTEKPMGHSHATFHGARDRVGRPISTLIWEADCQSPTLISYLEACMASLREEQVRVLFFNDAGDMIADERVWLGTPTEVEIPIEELVRHAFACGSPRLLIAHNHPSGIAEPSRQDVEFTRRLVKICRELQIRVYDHVIVTHKGSFSFREMGYM</sequence>
<evidence type="ECO:0000313" key="7">
    <source>
        <dbReference type="EMBL" id="KEQ52143.1"/>
    </source>
</evidence>
<dbReference type="Proteomes" id="UP000028411">
    <property type="component" value="Unassembled WGS sequence"/>
</dbReference>
<dbReference type="InterPro" id="IPR001405">
    <property type="entry name" value="UPF0758"/>
</dbReference>
<organism evidence="7 8">
    <name type="scientific">Sphingobium chlorophenolicum</name>
    <dbReference type="NCBI Taxonomy" id="46429"/>
    <lineage>
        <taxon>Bacteria</taxon>
        <taxon>Pseudomonadati</taxon>
        <taxon>Pseudomonadota</taxon>
        <taxon>Alphaproteobacteria</taxon>
        <taxon>Sphingomonadales</taxon>
        <taxon>Sphingomonadaceae</taxon>
        <taxon>Sphingobium</taxon>
    </lineage>
</organism>
<dbReference type="AlphaFoldDB" id="A0A081RAC0"/>
<dbReference type="GO" id="GO:0006508">
    <property type="term" value="P:proteolysis"/>
    <property type="evidence" value="ECO:0007669"/>
    <property type="project" value="UniProtKB-KW"/>
</dbReference>
<keyword evidence="1" id="KW-0645">Protease</keyword>
<dbReference type="PANTHER" id="PTHR30471">
    <property type="entry name" value="DNA REPAIR PROTEIN RADC"/>
    <property type="match status" value="1"/>
</dbReference>
<evidence type="ECO:0000256" key="2">
    <source>
        <dbReference type="ARBA" id="ARBA00022723"/>
    </source>
</evidence>
<evidence type="ECO:0000256" key="3">
    <source>
        <dbReference type="ARBA" id="ARBA00022801"/>
    </source>
</evidence>
<evidence type="ECO:0000313" key="8">
    <source>
        <dbReference type="Proteomes" id="UP000028411"/>
    </source>
</evidence>
<dbReference type="Gene3D" id="3.40.140.10">
    <property type="entry name" value="Cytidine Deaminase, domain 2"/>
    <property type="match status" value="1"/>
</dbReference>
<dbReference type="PROSITE" id="PS01302">
    <property type="entry name" value="UPF0758"/>
    <property type="match status" value="1"/>
</dbReference>
<dbReference type="InterPro" id="IPR025657">
    <property type="entry name" value="RadC_JAB"/>
</dbReference>
<dbReference type="eggNOG" id="COG2003">
    <property type="taxonomic scope" value="Bacteria"/>
</dbReference>
<evidence type="ECO:0000256" key="5">
    <source>
        <dbReference type="ARBA" id="ARBA00023049"/>
    </source>
</evidence>
<dbReference type="InterPro" id="IPR020891">
    <property type="entry name" value="UPF0758_CS"/>
</dbReference>
<keyword evidence="4" id="KW-0862">Zinc</keyword>
<dbReference type="PANTHER" id="PTHR30471:SF3">
    <property type="entry name" value="UPF0758 PROTEIN YEES-RELATED"/>
    <property type="match status" value="1"/>
</dbReference>
<dbReference type="GO" id="GO:0046872">
    <property type="term" value="F:metal ion binding"/>
    <property type="evidence" value="ECO:0007669"/>
    <property type="project" value="UniProtKB-KW"/>
</dbReference>
<keyword evidence="2" id="KW-0479">Metal-binding</keyword>